<dbReference type="Pfam" id="PF00392">
    <property type="entry name" value="GntR"/>
    <property type="match status" value="1"/>
</dbReference>
<dbReference type="InterPro" id="IPR036388">
    <property type="entry name" value="WH-like_DNA-bd_sf"/>
</dbReference>
<accession>A0A9E2KNB5</accession>
<evidence type="ECO:0000259" key="4">
    <source>
        <dbReference type="PROSITE" id="PS50949"/>
    </source>
</evidence>
<dbReference type="InterPro" id="IPR008920">
    <property type="entry name" value="TF_FadR/GntR_C"/>
</dbReference>
<dbReference type="PROSITE" id="PS50949">
    <property type="entry name" value="HTH_GNTR"/>
    <property type="match status" value="1"/>
</dbReference>
<evidence type="ECO:0000313" key="5">
    <source>
        <dbReference type="EMBL" id="MBU3826961.1"/>
    </source>
</evidence>
<dbReference type="SMART" id="SM00895">
    <property type="entry name" value="FCD"/>
    <property type="match status" value="1"/>
</dbReference>
<organism evidence="5 6">
    <name type="scientific">Candidatus Anaerobiospirillum merdipullorum</name>
    <dbReference type="NCBI Taxonomy" id="2838450"/>
    <lineage>
        <taxon>Bacteria</taxon>
        <taxon>Pseudomonadati</taxon>
        <taxon>Pseudomonadota</taxon>
        <taxon>Gammaproteobacteria</taxon>
        <taxon>Aeromonadales</taxon>
        <taxon>Succinivibrionaceae</taxon>
        <taxon>Anaerobiospirillum</taxon>
    </lineage>
</organism>
<evidence type="ECO:0000256" key="3">
    <source>
        <dbReference type="ARBA" id="ARBA00023163"/>
    </source>
</evidence>
<dbReference type="PANTHER" id="PTHR43537:SF51">
    <property type="entry name" value="HTH-TYPE TRANSCRIPTIONAL REGULATOR LGOR-RELATED"/>
    <property type="match status" value="1"/>
</dbReference>
<reference evidence="5" key="2">
    <citation type="submission" date="2021-04" db="EMBL/GenBank/DDBJ databases">
        <authorList>
            <person name="Gilroy R."/>
        </authorList>
    </citation>
    <scope>NUCLEOTIDE SEQUENCE</scope>
    <source>
        <strain evidence="5">687</strain>
    </source>
</reference>
<evidence type="ECO:0000313" key="6">
    <source>
        <dbReference type="Proteomes" id="UP000824150"/>
    </source>
</evidence>
<dbReference type="SUPFAM" id="SSF46785">
    <property type="entry name" value="Winged helix' DNA-binding domain"/>
    <property type="match status" value="1"/>
</dbReference>
<dbReference type="Gene3D" id="1.10.10.10">
    <property type="entry name" value="Winged helix-like DNA-binding domain superfamily/Winged helix DNA-binding domain"/>
    <property type="match status" value="1"/>
</dbReference>
<dbReference type="AlphaFoldDB" id="A0A9E2KNB5"/>
<name>A0A9E2KNB5_9GAMM</name>
<keyword evidence="1" id="KW-0805">Transcription regulation</keyword>
<dbReference type="PANTHER" id="PTHR43537">
    <property type="entry name" value="TRANSCRIPTIONAL REGULATOR, GNTR FAMILY"/>
    <property type="match status" value="1"/>
</dbReference>
<keyword evidence="3" id="KW-0804">Transcription</keyword>
<sequence length="223" mass="25443">MASNINKATVAYDYIETKIIRGEYPPLSIIDEAQLIAELHTSRTPIREAILRLKEMGFVYVYPNRNTLVSELSLDLVNEMYAARFLNEPEMNVLACHHLDVKWLKLLKRQFLSPEQTLEGAAQRDYYNALDTALHEGLLHACPNRFITKALDIVYRHNRRLRCFVSHTVSVPEHVALLEALLAKDATAIRQATLAHLQGSRELTLQAFARGELSFSKPYQIKA</sequence>
<reference evidence="5" key="1">
    <citation type="journal article" date="2021" name="PeerJ">
        <title>Extensive microbial diversity within the chicken gut microbiome revealed by metagenomics and culture.</title>
        <authorList>
            <person name="Gilroy R."/>
            <person name="Ravi A."/>
            <person name="Getino M."/>
            <person name="Pursley I."/>
            <person name="Horton D.L."/>
            <person name="Alikhan N.F."/>
            <person name="Baker D."/>
            <person name="Gharbi K."/>
            <person name="Hall N."/>
            <person name="Watson M."/>
            <person name="Adriaenssens E.M."/>
            <person name="Foster-Nyarko E."/>
            <person name="Jarju S."/>
            <person name="Secka A."/>
            <person name="Antonio M."/>
            <person name="Oren A."/>
            <person name="Chaudhuri R.R."/>
            <person name="La Ragione R."/>
            <person name="Hildebrand F."/>
            <person name="Pallen M.J."/>
        </authorList>
    </citation>
    <scope>NUCLEOTIDE SEQUENCE</scope>
    <source>
        <strain evidence="5">687</strain>
    </source>
</reference>
<dbReference type="SUPFAM" id="SSF48008">
    <property type="entry name" value="GntR ligand-binding domain-like"/>
    <property type="match status" value="1"/>
</dbReference>
<dbReference type="InterPro" id="IPR011711">
    <property type="entry name" value="GntR_C"/>
</dbReference>
<protein>
    <submittedName>
        <fullName evidence="5">GntR family transcriptional regulator</fullName>
    </submittedName>
</protein>
<dbReference type="GO" id="GO:0003700">
    <property type="term" value="F:DNA-binding transcription factor activity"/>
    <property type="evidence" value="ECO:0007669"/>
    <property type="project" value="InterPro"/>
</dbReference>
<gene>
    <name evidence="5" type="ORF">IAA31_05675</name>
</gene>
<proteinExistence type="predicted"/>
<dbReference type="Pfam" id="PF07729">
    <property type="entry name" value="FCD"/>
    <property type="match status" value="1"/>
</dbReference>
<evidence type="ECO:0000256" key="2">
    <source>
        <dbReference type="ARBA" id="ARBA00023125"/>
    </source>
</evidence>
<dbReference type="InterPro" id="IPR000524">
    <property type="entry name" value="Tscrpt_reg_HTH_GntR"/>
</dbReference>
<dbReference type="GO" id="GO:0003677">
    <property type="term" value="F:DNA binding"/>
    <property type="evidence" value="ECO:0007669"/>
    <property type="project" value="UniProtKB-KW"/>
</dbReference>
<dbReference type="InterPro" id="IPR036390">
    <property type="entry name" value="WH_DNA-bd_sf"/>
</dbReference>
<dbReference type="Proteomes" id="UP000824150">
    <property type="component" value="Unassembled WGS sequence"/>
</dbReference>
<comment type="caution">
    <text evidence="5">The sequence shown here is derived from an EMBL/GenBank/DDBJ whole genome shotgun (WGS) entry which is preliminary data.</text>
</comment>
<dbReference type="EMBL" id="JAHLFG010000062">
    <property type="protein sequence ID" value="MBU3826961.1"/>
    <property type="molecule type" value="Genomic_DNA"/>
</dbReference>
<dbReference type="SMART" id="SM00345">
    <property type="entry name" value="HTH_GNTR"/>
    <property type="match status" value="1"/>
</dbReference>
<feature type="domain" description="HTH gntR-type" evidence="4">
    <location>
        <begin position="5"/>
        <end position="72"/>
    </location>
</feature>
<dbReference type="Gene3D" id="1.20.120.530">
    <property type="entry name" value="GntR ligand-binding domain-like"/>
    <property type="match status" value="1"/>
</dbReference>
<evidence type="ECO:0000256" key="1">
    <source>
        <dbReference type="ARBA" id="ARBA00023015"/>
    </source>
</evidence>
<keyword evidence="2" id="KW-0238">DNA-binding</keyword>